<keyword evidence="10" id="KW-0472">Membrane</keyword>
<dbReference type="Pfam" id="PF00067">
    <property type="entry name" value="p450"/>
    <property type="match status" value="1"/>
</dbReference>
<comment type="cofactor">
    <cofactor evidence="1 8">
        <name>heme</name>
        <dbReference type="ChEBI" id="CHEBI:30413"/>
    </cofactor>
</comment>
<evidence type="ECO:0000256" key="2">
    <source>
        <dbReference type="ARBA" id="ARBA00010617"/>
    </source>
</evidence>
<evidence type="ECO:0000313" key="11">
    <source>
        <dbReference type="EMBL" id="CAG8747762.1"/>
    </source>
</evidence>
<reference evidence="11" key="1">
    <citation type="submission" date="2021-06" db="EMBL/GenBank/DDBJ databases">
        <authorList>
            <person name="Kallberg Y."/>
            <person name="Tangrot J."/>
            <person name="Rosling A."/>
        </authorList>
    </citation>
    <scope>NUCLEOTIDE SEQUENCE</scope>
    <source>
        <strain evidence="11">FL966</strain>
    </source>
</reference>
<name>A0A9N9IR02_9GLOM</name>
<dbReference type="PRINTS" id="PR00465">
    <property type="entry name" value="EP450IV"/>
</dbReference>
<evidence type="ECO:0000256" key="4">
    <source>
        <dbReference type="ARBA" id="ARBA00022723"/>
    </source>
</evidence>
<keyword evidence="7 9" id="KW-0503">Monooxygenase</keyword>
<keyword evidence="6 8" id="KW-0408">Iron</keyword>
<keyword evidence="12" id="KW-1185">Reference proteome</keyword>
<keyword evidence="10" id="KW-0812">Transmembrane</keyword>
<dbReference type="InterPro" id="IPR036396">
    <property type="entry name" value="Cyt_P450_sf"/>
</dbReference>
<evidence type="ECO:0000256" key="8">
    <source>
        <dbReference type="PIRSR" id="PIRSR602403-1"/>
    </source>
</evidence>
<dbReference type="GO" id="GO:0016125">
    <property type="term" value="P:sterol metabolic process"/>
    <property type="evidence" value="ECO:0007669"/>
    <property type="project" value="TreeGrafter"/>
</dbReference>
<evidence type="ECO:0000256" key="3">
    <source>
        <dbReference type="ARBA" id="ARBA00022617"/>
    </source>
</evidence>
<comment type="caution">
    <text evidence="11">The sequence shown here is derived from an EMBL/GenBank/DDBJ whole genome shotgun (WGS) entry which is preliminary data.</text>
</comment>
<sequence length="476" mass="56071">MIYYITLILSLLFIVKILKLLLLCRFYQKQGIKIITSYPIIGSELQKNKIFEKNQNQHSIIPVIDDDLVGIISGINIQLYGINKDSCREIYNQQGVNIDRSSFSAFKKLGQRSISHTSTFEPLFKTRKNILINSIKNINNLIQISHKQFDILFEKYKFKEVINITNLLDTFIQNVCGDFFWKNNEKYMVKYIDKNFELKNTPVIKTLMTCFQDIYFDSKKILNRFIKFPFPLTKESYRIYKNIKSIHDVFKQMIDNDEGSEVVKNIINENKKHKLSIDILLDDLIITTSSGLNIIKLTLMSIIWYLYDKKNLYWKVEILNEIRLVENSYEKITKCQILNAFIYEVLRYESSFSLLNNQAINDFDLIINSKKYKIKKGTMIMPNAYVIHHNNSSWNTHDLNIFDPSRFISHEYIGTNFFIPFGKGIRQCPGKKYSLTIIQIFTYLFLSKYPNYKLEKCNNKNIGFSLSSDIDFNITI</sequence>
<keyword evidence="10" id="KW-1133">Transmembrane helix</keyword>
<evidence type="ECO:0000256" key="5">
    <source>
        <dbReference type="ARBA" id="ARBA00023002"/>
    </source>
</evidence>
<dbReference type="InterPro" id="IPR017972">
    <property type="entry name" value="Cyt_P450_CS"/>
</dbReference>
<dbReference type="OrthoDB" id="2446416at2759"/>
<keyword evidence="5 9" id="KW-0560">Oxidoreductase</keyword>
<dbReference type="AlphaFoldDB" id="A0A9N9IR02"/>
<dbReference type="GO" id="GO:0005506">
    <property type="term" value="F:iron ion binding"/>
    <property type="evidence" value="ECO:0007669"/>
    <property type="project" value="InterPro"/>
</dbReference>
<feature type="transmembrane region" description="Helical" evidence="10">
    <location>
        <begin position="6"/>
        <end position="27"/>
    </location>
</feature>
<evidence type="ECO:0000256" key="10">
    <source>
        <dbReference type="SAM" id="Phobius"/>
    </source>
</evidence>
<proteinExistence type="inferred from homology"/>
<accession>A0A9N9IR02</accession>
<evidence type="ECO:0000313" key="12">
    <source>
        <dbReference type="Proteomes" id="UP000789759"/>
    </source>
</evidence>
<dbReference type="SUPFAM" id="SSF48264">
    <property type="entry name" value="Cytochrome P450"/>
    <property type="match status" value="1"/>
</dbReference>
<dbReference type="InterPro" id="IPR002403">
    <property type="entry name" value="Cyt_P450_E_grp-IV"/>
</dbReference>
<evidence type="ECO:0000256" key="9">
    <source>
        <dbReference type="RuleBase" id="RU000461"/>
    </source>
</evidence>
<feature type="binding site" description="axial binding residue" evidence="8">
    <location>
        <position position="428"/>
    </location>
    <ligand>
        <name>heme</name>
        <dbReference type="ChEBI" id="CHEBI:30413"/>
    </ligand>
    <ligandPart>
        <name>Fe</name>
        <dbReference type="ChEBI" id="CHEBI:18248"/>
    </ligandPart>
</feature>
<dbReference type="GO" id="GO:0016705">
    <property type="term" value="F:oxidoreductase activity, acting on paired donors, with incorporation or reduction of molecular oxygen"/>
    <property type="evidence" value="ECO:0007669"/>
    <property type="project" value="InterPro"/>
</dbReference>
<dbReference type="PROSITE" id="PS00086">
    <property type="entry name" value="CYTOCHROME_P450"/>
    <property type="match status" value="1"/>
</dbReference>
<keyword evidence="3 8" id="KW-0349">Heme</keyword>
<gene>
    <name evidence="11" type="ORF">CPELLU_LOCUS14504</name>
</gene>
<comment type="similarity">
    <text evidence="2 9">Belongs to the cytochrome P450 family.</text>
</comment>
<dbReference type="GO" id="GO:0020037">
    <property type="term" value="F:heme binding"/>
    <property type="evidence" value="ECO:0007669"/>
    <property type="project" value="InterPro"/>
</dbReference>
<dbReference type="PANTHER" id="PTHR24286">
    <property type="entry name" value="CYTOCHROME P450 26"/>
    <property type="match status" value="1"/>
</dbReference>
<dbReference type="Gene3D" id="1.10.630.10">
    <property type="entry name" value="Cytochrome P450"/>
    <property type="match status" value="1"/>
</dbReference>
<keyword evidence="4 8" id="KW-0479">Metal-binding</keyword>
<organism evidence="11 12">
    <name type="scientific">Cetraspora pellucida</name>
    <dbReference type="NCBI Taxonomy" id="1433469"/>
    <lineage>
        <taxon>Eukaryota</taxon>
        <taxon>Fungi</taxon>
        <taxon>Fungi incertae sedis</taxon>
        <taxon>Mucoromycota</taxon>
        <taxon>Glomeromycotina</taxon>
        <taxon>Glomeromycetes</taxon>
        <taxon>Diversisporales</taxon>
        <taxon>Gigasporaceae</taxon>
        <taxon>Cetraspora</taxon>
    </lineage>
</organism>
<dbReference type="EMBL" id="CAJVQA010017250">
    <property type="protein sequence ID" value="CAG8747762.1"/>
    <property type="molecule type" value="Genomic_DNA"/>
</dbReference>
<dbReference type="InterPro" id="IPR001128">
    <property type="entry name" value="Cyt_P450"/>
</dbReference>
<evidence type="ECO:0000256" key="1">
    <source>
        <dbReference type="ARBA" id="ARBA00001971"/>
    </source>
</evidence>
<dbReference type="Proteomes" id="UP000789759">
    <property type="component" value="Unassembled WGS sequence"/>
</dbReference>
<evidence type="ECO:0000256" key="7">
    <source>
        <dbReference type="ARBA" id="ARBA00023033"/>
    </source>
</evidence>
<dbReference type="PANTHER" id="PTHR24286:SF384">
    <property type="entry name" value="P450, PUTATIVE (EUROFUNG)-RELATED"/>
    <property type="match status" value="1"/>
</dbReference>
<evidence type="ECO:0000256" key="6">
    <source>
        <dbReference type="ARBA" id="ARBA00023004"/>
    </source>
</evidence>
<protein>
    <submittedName>
        <fullName evidence="11">14295_t:CDS:1</fullName>
    </submittedName>
</protein>
<dbReference type="GO" id="GO:0004497">
    <property type="term" value="F:monooxygenase activity"/>
    <property type="evidence" value="ECO:0007669"/>
    <property type="project" value="UniProtKB-KW"/>
</dbReference>